<feature type="transmembrane region" description="Helical" evidence="5">
    <location>
        <begin position="404"/>
        <end position="423"/>
    </location>
</feature>
<feature type="domain" description="Major facilitator superfamily (MFS) profile" evidence="6">
    <location>
        <begin position="101"/>
        <end position="517"/>
    </location>
</feature>
<dbReference type="FunFam" id="1.20.1250.20:FF:000023">
    <property type="entry name" value="Solute carrier family 22 member 6"/>
    <property type="match status" value="1"/>
</dbReference>
<dbReference type="GeneID" id="105297990"/>
<feature type="transmembrane region" description="Helical" evidence="5">
    <location>
        <begin position="148"/>
        <end position="168"/>
    </location>
</feature>
<evidence type="ECO:0000256" key="1">
    <source>
        <dbReference type="ARBA" id="ARBA00004127"/>
    </source>
</evidence>
<feature type="transmembrane region" description="Helical" evidence="5">
    <location>
        <begin position="429"/>
        <end position="452"/>
    </location>
</feature>
<dbReference type="InterPro" id="IPR005828">
    <property type="entry name" value="MFS_sugar_transport-like"/>
</dbReference>
<feature type="transmembrane region" description="Helical" evidence="5">
    <location>
        <begin position="175"/>
        <end position="195"/>
    </location>
</feature>
<dbReference type="InterPro" id="IPR036259">
    <property type="entry name" value="MFS_trans_sf"/>
</dbReference>
<feature type="transmembrane region" description="Helical" evidence="5">
    <location>
        <begin position="257"/>
        <end position="276"/>
    </location>
</feature>
<feature type="transmembrane region" description="Helical" evidence="5">
    <location>
        <begin position="231"/>
        <end position="251"/>
    </location>
</feature>
<keyword evidence="3 5" id="KW-1133">Transmembrane helix</keyword>
<dbReference type="SUPFAM" id="SSF103473">
    <property type="entry name" value="MFS general substrate transporter"/>
    <property type="match status" value="1"/>
</dbReference>
<dbReference type="KEGG" id="pvp:105297990"/>
<sequence>MAFSELLERAGGMGLFQALQVFTILLISSFIPPQLVMDIFLAATPGHRCWVRMLDNGSEVPTNLTPEALLAVSIPLGPNREPDQCRRFRQPQWQILEPNATATNWSEAATEPCVDGWVYDLSTFSSTIVAEWGLVCASQNLKPMGQGVMMAGFLLGFLAWGLLSYWFGRKPILSWCCLQVAVANTSTIFAPNFFIYCGLRFLSTFGLAGVLMTTTTLVVEWTTTRWVDLTVTILGCTYGIGHMALGGLAFVLRDWRALNLALSTPFFAFFLISWWLPESARWLIMKGKPDRALQVLKKVARINGHKEVKKTLTREVLLSSMKEELASGKTRYSMLDLFRVPSLRLRSSCMSIVSFCVMISYYGLVLDLQSLGSDIFLLQFLFGVMDFLSRSTCTFLLRFFSRRTLIASFLAMAGLFILGNVLVPQDFQTLRVIFAVLGKGCFAVTLTTVVVYKSELFPTPLRMVADGLLQSAGRLGGVTGPLIRITRQVVPLLPSIIYSVIAITGSLILLFLPDTRGLPLPDTIQDLENQRLAAARGNRQEAVITESTRF</sequence>
<keyword evidence="4 5" id="KW-0472">Membrane</keyword>
<dbReference type="PROSITE" id="PS50850">
    <property type="entry name" value="MFS"/>
    <property type="match status" value="1"/>
</dbReference>
<keyword evidence="7" id="KW-1185">Reference proteome</keyword>
<dbReference type="GO" id="GO:0016020">
    <property type="term" value="C:membrane"/>
    <property type="evidence" value="ECO:0007669"/>
    <property type="project" value="InterPro"/>
</dbReference>
<dbReference type="CTD" id="55867"/>
<evidence type="ECO:0000256" key="5">
    <source>
        <dbReference type="SAM" id="Phobius"/>
    </source>
</evidence>
<feature type="transmembrane region" description="Helical" evidence="5">
    <location>
        <begin position="201"/>
        <end position="219"/>
    </location>
</feature>
<dbReference type="GO" id="GO:0012505">
    <property type="term" value="C:endomembrane system"/>
    <property type="evidence" value="ECO:0007669"/>
    <property type="project" value="UniProtKB-SubCell"/>
</dbReference>
<accession>A0A6P3QMB1</accession>
<keyword evidence="2 5" id="KW-0812">Transmembrane</keyword>
<reference evidence="8" key="1">
    <citation type="submission" date="2025-08" db="UniProtKB">
        <authorList>
            <consortium name="RefSeq"/>
        </authorList>
    </citation>
    <scope>IDENTIFICATION</scope>
    <source>
        <tissue evidence="8">Kidney</tissue>
    </source>
</reference>
<name>A0A6P3QMB1_PTEVA</name>
<dbReference type="AlphaFoldDB" id="A0A6P3QMB1"/>
<evidence type="ECO:0000256" key="2">
    <source>
        <dbReference type="ARBA" id="ARBA00022692"/>
    </source>
</evidence>
<evidence type="ECO:0000256" key="4">
    <source>
        <dbReference type="ARBA" id="ARBA00023136"/>
    </source>
</evidence>
<feature type="transmembrane region" description="Helical" evidence="5">
    <location>
        <begin position="376"/>
        <end position="397"/>
    </location>
</feature>
<dbReference type="PANTHER" id="PTHR24064">
    <property type="entry name" value="SOLUTE CARRIER FAMILY 22 MEMBER"/>
    <property type="match status" value="1"/>
</dbReference>
<evidence type="ECO:0000259" key="6">
    <source>
        <dbReference type="PROSITE" id="PS50850"/>
    </source>
</evidence>
<feature type="transmembrane region" description="Helical" evidence="5">
    <location>
        <begin position="492"/>
        <end position="512"/>
    </location>
</feature>
<protein>
    <submittedName>
        <fullName evidence="8">Solute carrier family 22 member 11</fullName>
    </submittedName>
</protein>
<dbReference type="CDD" id="cd17374">
    <property type="entry name" value="MFS_OAT"/>
    <property type="match status" value="1"/>
</dbReference>
<feature type="transmembrane region" description="Helical" evidence="5">
    <location>
        <begin position="343"/>
        <end position="364"/>
    </location>
</feature>
<evidence type="ECO:0000313" key="8">
    <source>
        <dbReference type="RefSeq" id="XP_011367270.1"/>
    </source>
</evidence>
<dbReference type="OrthoDB" id="2544694at2759"/>
<comment type="subcellular location">
    <subcellularLocation>
        <location evidence="1">Endomembrane system</location>
        <topology evidence="1">Multi-pass membrane protein</topology>
    </subcellularLocation>
</comment>
<dbReference type="InterPro" id="IPR020846">
    <property type="entry name" value="MFS_dom"/>
</dbReference>
<evidence type="ECO:0000256" key="3">
    <source>
        <dbReference type="ARBA" id="ARBA00022989"/>
    </source>
</evidence>
<organism evidence="7 8">
    <name type="scientific">Pteropus vampyrus</name>
    <name type="common">Large flying fox</name>
    <dbReference type="NCBI Taxonomy" id="132908"/>
    <lineage>
        <taxon>Eukaryota</taxon>
        <taxon>Metazoa</taxon>
        <taxon>Chordata</taxon>
        <taxon>Craniata</taxon>
        <taxon>Vertebrata</taxon>
        <taxon>Euteleostomi</taxon>
        <taxon>Mammalia</taxon>
        <taxon>Eutheria</taxon>
        <taxon>Laurasiatheria</taxon>
        <taxon>Chiroptera</taxon>
        <taxon>Yinpterochiroptera</taxon>
        <taxon>Pteropodoidea</taxon>
        <taxon>Pteropodidae</taxon>
        <taxon>Pteropodinae</taxon>
        <taxon>Pteropus</taxon>
    </lineage>
</organism>
<evidence type="ECO:0000313" key="7">
    <source>
        <dbReference type="Proteomes" id="UP000515202"/>
    </source>
</evidence>
<dbReference type="Pfam" id="PF00083">
    <property type="entry name" value="Sugar_tr"/>
    <property type="match status" value="1"/>
</dbReference>
<dbReference type="GO" id="GO:0022857">
    <property type="term" value="F:transmembrane transporter activity"/>
    <property type="evidence" value="ECO:0007669"/>
    <property type="project" value="InterPro"/>
</dbReference>
<gene>
    <name evidence="8" type="primary">SLC22A11</name>
</gene>
<dbReference type="Gene3D" id="1.20.1250.20">
    <property type="entry name" value="MFS general substrate transporter like domains"/>
    <property type="match status" value="1"/>
</dbReference>
<dbReference type="RefSeq" id="XP_011367270.1">
    <property type="nucleotide sequence ID" value="XM_011368968.2"/>
</dbReference>
<proteinExistence type="predicted"/>
<dbReference type="Proteomes" id="UP000515202">
    <property type="component" value="Unplaced"/>
</dbReference>